<sequence>MKKWLLGIGALTLSFSLAACSSDSSSSNEKSSSSKTSSLSAEDQFKKDAKSYAYEKVNSAGIKKGTKIVIEGDVTYADNVNDDGDTVSKNVEFTVSKNSDGSEVYTVSNKSADKFKLNDTVKIYGTYEGRAEGSALPKVKAVYVDKIDKEKEQAKQDAALKEQFEKTGEGDIEGLGHVKDIGVGYNDEVGIDGKDTPIKPVTMGSMKLYINSVDVLEIQPDDDAKSLYFNDQDKVRAIVVDMKAENTSSKDVTFDPNQAVIVTNTGEQLESEMGLMGEVGGDFLGKVKKEGQAWWILKDNSKDITSLKMIISPPSDAKTYDDLGSEKRLDFDILSFEEAKKKDSN</sequence>
<dbReference type="Proteomes" id="UP000665181">
    <property type="component" value="Unassembled WGS sequence"/>
</dbReference>
<protein>
    <recommendedName>
        <fullName evidence="5">DUF4352 domain-containing protein</fullName>
    </recommendedName>
</protein>
<evidence type="ECO:0008006" key="5">
    <source>
        <dbReference type="Google" id="ProtNLM"/>
    </source>
</evidence>
<proteinExistence type="predicted"/>
<accession>A0A8I1WAK1</accession>
<feature type="compositionally biased region" description="Low complexity" evidence="1">
    <location>
        <begin position="21"/>
        <end position="41"/>
    </location>
</feature>
<name>A0A8I1WAK1_BACIU</name>
<dbReference type="PROSITE" id="PS51257">
    <property type="entry name" value="PROKAR_LIPOPROTEIN"/>
    <property type="match status" value="1"/>
</dbReference>
<keyword evidence="2" id="KW-0732">Signal</keyword>
<evidence type="ECO:0000313" key="3">
    <source>
        <dbReference type="EMBL" id="MBO3793277.1"/>
    </source>
</evidence>
<organism evidence="3 4">
    <name type="scientific">Bacillus subtilis</name>
    <dbReference type="NCBI Taxonomy" id="1423"/>
    <lineage>
        <taxon>Bacteria</taxon>
        <taxon>Bacillati</taxon>
        <taxon>Bacillota</taxon>
        <taxon>Bacilli</taxon>
        <taxon>Bacillales</taxon>
        <taxon>Bacillaceae</taxon>
        <taxon>Bacillus</taxon>
    </lineage>
</organism>
<reference evidence="3" key="1">
    <citation type="submission" date="2021-03" db="EMBL/GenBank/DDBJ databases">
        <title>Isolation of Bacillus subtilis from fermented food sample.</title>
        <authorList>
            <person name="Lakshmanan V."/>
            <person name="Athira K."/>
            <person name="Rajagopal K."/>
        </authorList>
    </citation>
    <scope>NUCLEOTIDE SEQUENCE</scope>
    <source>
        <strain evidence="3">S1</strain>
    </source>
</reference>
<gene>
    <name evidence="3" type="ORF">J5227_02875</name>
</gene>
<evidence type="ECO:0000256" key="1">
    <source>
        <dbReference type="SAM" id="MobiDB-lite"/>
    </source>
</evidence>
<evidence type="ECO:0000313" key="4">
    <source>
        <dbReference type="Proteomes" id="UP000665181"/>
    </source>
</evidence>
<comment type="caution">
    <text evidence="3">The sequence shown here is derived from an EMBL/GenBank/DDBJ whole genome shotgun (WGS) entry which is preliminary data.</text>
</comment>
<dbReference type="EMBL" id="JAGFPW010000001">
    <property type="protein sequence ID" value="MBO3793277.1"/>
    <property type="molecule type" value="Genomic_DNA"/>
</dbReference>
<feature type="region of interest" description="Disordered" evidence="1">
    <location>
        <begin position="21"/>
        <end position="44"/>
    </location>
</feature>
<evidence type="ECO:0000256" key="2">
    <source>
        <dbReference type="SAM" id="SignalP"/>
    </source>
</evidence>
<feature type="chain" id="PRO_5039059585" description="DUF4352 domain-containing protein" evidence="2">
    <location>
        <begin position="19"/>
        <end position="345"/>
    </location>
</feature>
<feature type="signal peptide" evidence="2">
    <location>
        <begin position="1"/>
        <end position="18"/>
    </location>
</feature>
<dbReference type="RefSeq" id="WP_032722319.1">
    <property type="nucleotide sequence ID" value="NZ_CP031693.1"/>
</dbReference>
<dbReference type="AlphaFoldDB" id="A0A8I1WAK1"/>